<proteinExistence type="predicted"/>
<name>A0A1T4X6N5_9BACT</name>
<organism evidence="1 2">
    <name type="scientific">Prosthecobacter debontii</name>
    <dbReference type="NCBI Taxonomy" id="48467"/>
    <lineage>
        <taxon>Bacteria</taxon>
        <taxon>Pseudomonadati</taxon>
        <taxon>Verrucomicrobiota</taxon>
        <taxon>Verrucomicrobiia</taxon>
        <taxon>Verrucomicrobiales</taxon>
        <taxon>Verrucomicrobiaceae</taxon>
        <taxon>Prosthecobacter</taxon>
    </lineage>
</organism>
<accession>A0A1T4X6N5</accession>
<reference evidence="2" key="1">
    <citation type="submission" date="2017-02" db="EMBL/GenBank/DDBJ databases">
        <authorList>
            <person name="Varghese N."/>
            <person name="Submissions S."/>
        </authorList>
    </citation>
    <scope>NUCLEOTIDE SEQUENCE [LARGE SCALE GENOMIC DNA]</scope>
    <source>
        <strain evidence="2">ATCC 700200</strain>
    </source>
</reference>
<sequence length="95" mass="11707">MPLCILIMTHIVLIAWGIGMSQRMQHEVPWWRRRFRLLCTPHPDHVFWITRMRRGFTWERAECEAHTFTLWQFPSAFLMALRLGARWSEIWVRWI</sequence>
<dbReference type="STRING" id="48467.SAMN02745166_01058"/>
<dbReference type="EMBL" id="FUYE01000003">
    <property type="protein sequence ID" value="SKA84768.1"/>
    <property type="molecule type" value="Genomic_DNA"/>
</dbReference>
<evidence type="ECO:0000313" key="2">
    <source>
        <dbReference type="Proteomes" id="UP000190774"/>
    </source>
</evidence>
<protein>
    <submittedName>
        <fullName evidence="1">Uncharacterized protein</fullName>
    </submittedName>
</protein>
<dbReference type="Proteomes" id="UP000190774">
    <property type="component" value="Unassembled WGS sequence"/>
</dbReference>
<gene>
    <name evidence="1" type="ORF">SAMN02745166_01058</name>
</gene>
<evidence type="ECO:0000313" key="1">
    <source>
        <dbReference type="EMBL" id="SKA84768.1"/>
    </source>
</evidence>
<dbReference type="AlphaFoldDB" id="A0A1T4X6N5"/>
<keyword evidence="2" id="KW-1185">Reference proteome</keyword>